<keyword evidence="3" id="KW-1185">Reference proteome</keyword>
<feature type="transmembrane region" description="Helical" evidence="1">
    <location>
        <begin position="12"/>
        <end position="32"/>
    </location>
</feature>
<dbReference type="RefSeq" id="WP_025425045.1">
    <property type="nucleotide sequence ID" value="NZ_CP083370.1"/>
</dbReference>
<protein>
    <recommendedName>
        <fullName evidence="4">Small integral membrane protein</fullName>
    </recommendedName>
</protein>
<evidence type="ECO:0000313" key="3">
    <source>
        <dbReference type="Proteomes" id="UP000744980"/>
    </source>
</evidence>
<comment type="caution">
    <text evidence="2">The sequence shown here is derived from an EMBL/GenBank/DDBJ whole genome shotgun (WGS) entry which is preliminary data.</text>
</comment>
<sequence length="94" mass="10486">MNFSWMAWTLPTALFFITIALLLIGMGVWEYVSPGGNPRVGILRFETTRGDRLFVSLLGSAFIHLAWLGFGGGQDLWWALALSVVYAVGVFRYV</sequence>
<proteinExistence type="predicted"/>
<accession>A0AAW4FP73</accession>
<dbReference type="AlphaFoldDB" id="A0AAW4FP73"/>
<feature type="transmembrane region" description="Helical" evidence="1">
    <location>
        <begin position="53"/>
        <end position="70"/>
    </location>
</feature>
<evidence type="ECO:0000313" key="2">
    <source>
        <dbReference type="EMBL" id="MBM3093109.1"/>
    </source>
</evidence>
<reference evidence="2 3" key="1">
    <citation type="submission" date="2020-01" db="EMBL/GenBank/DDBJ databases">
        <title>Draft genome assembly of Ensifer adhaerens T173.</title>
        <authorList>
            <person name="Craig J.E."/>
            <person name="Stinchcombe J.R."/>
        </authorList>
    </citation>
    <scope>NUCLEOTIDE SEQUENCE [LARGE SCALE GENOMIC DNA]</scope>
    <source>
        <strain evidence="2 3">T173</strain>
    </source>
</reference>
<keyword evidence="1" id="KW-1133">Transmembrane helix</keyword>
<name>A0AAW4FP73_9HYPH</name>
<dbReference type="Pfam" id="PF09928">
    <property type="entry name" value="DUF2160"/>
    <property type="match status" value="1"/>
</dbReference>
<evidence type="ECO:0000256" key="1">
    <source>
        <dbReference type="SAM" id="Phobius"/>
    </source>
</evidence>
<dbReference type="InterPro" id="IPR018678">
    <property type="entry name" value="DUF2160_TM"/>
</dbReference>
<dbReference type="EMBL" id="WXFA01000013">
    <property type="protein sequence ID" value="MBM3093109.1"/>
    <property type="molecule type" value="Genomic_DNA"/>
</dbReference>
<organism evidence="2 3">
    <name type="scientific">Ensifer canadensis</name>
    <dbReference type="NCBI Taxonomy" id="555315"/>
    <lineage>
        <taxon>Bacteria</taxon>
        <taxon>Pseudomonadati</taxon>
        <taxon>Pseudomonadota</taxon>
        <taxon>Alphaproteobacteria</taxon>
        <taxon>Hyphomicrobiales</taxon>
        <taxon>Rhizobiaceae</taxon>
        <taxon>Sinorhizobium/Ensifer group</taxon>
        <taxon>Ensifer</taxon>
    </lineage>
</organism>
<evidence type="ECO:0008006" key="4">
    <source>
        <dbReference type="Google" id="ProtNLM"/>
    </source>
</evidence>
<keyword evidence="1" id="KW-0472">Membrane</keyword>
<gene>
    <name evidence="2" type="ORF">GFB56_20255</name>
</gene>
<dbReference type="Proteomes" id="UP000744980">
    <property type="component" value="Unassembled WGS sequence"/>
</dbReference>
<feature type="transmembrane region" description="Helical" evidence="1">
    <location>
        <begin position="76"/>
        <end position="93"/>
    </location>
</feature>
<keyword evidence="1" id="KW-0812">Transmembrane</keyword>